<proteinExistence type="predicted"/>
<dbReference type="HOGENOM" id="CLU_1744575_0_0_1"/>
<accession>H2Y536</accession>
<dbReference type="Gene3D" id="3.40.1690.20">
    <property type="match status" value="1"/>
</dbReference>
<protein>
    <submittedName>
        <fullName evidence="1">Uncharacterized protein</fullName>
    </submittedName>
</protein>
<dbReference type="AlphaFoldDB" id="H2Y536"/>
<reference evidence="1" key="2">
    <citation type="submission" date="2025-08" db="UniProtKB">
        <authorList>
            <consortium name="Ensembl"/>
        </authorList>
    </citation>
    <scope>IDENTIFICATION</scope>
</reference>
<dbReference type="Ensembl" id="ENSCSAVT00000000439.1">
    <property type="protein sequence ID" value="ENSCSAVP00000000434.1"/>
    <property type="gene ID" value="ENSCSAVG00000000250.1"/>
</dbReference>
<dbReference type="GeneTree" id="ENSGT00940000156329"/>
<keyword evidence="2" id="KW-1185">Reference proteome</keyword>
<sequence length="150" mass="16747">MTEHISWSHFVEKYLVSGEVVQISMISRHSAMVHLQRDAVFDGKRVNFLVIDNLKNPASLEEMLRREESRLNVNPLDAIPINSLQPSTGRSMLTTFFWTSVLLIGGLALFMKNSPGPSSQQIFKILSPSKGKLAKPTGIFFKDVAGMKEA</sequence>
<reference evidence="2" key="1">
    <citation type="submission" date="2003-08" db="EMBL/GenBank/DDBJ databases">
        <authorList>
            <person name="Birren B."/>
            <person name="Nusbaum C."/>
            <person name="Abebe A."/>
            <person name="Abouelleil A."/>
            <person name="Adekoya E."/>
            <person name="Ait-zahra M."/>
            <person name="Allen N."/>
            <person name="Allen T."/>
            <person name="An P."/>
            <person name="Anderson M."/>
            <person name="Anderson S."/>
            <person name="Arachchi H."/>
            <person name="Armbruster J."/>
            <person name="Bachantsang P."/>
            <person name="Baldwin J."/>
            <person name="Barry A."/>
            <person name="Bayul T."/>
            <person name="Blitshsteyn B."/>
            <person name="Bloom T."/>
            <person name="Blye J."/>
            <person name="Boguslavskiy L."/>
            <person name="Borowsky M."/>
            <person name="Boukhgalter B."/>
            <person name="Brunache A."/>
            <person name="Butler J."/>
            <person name="Calixte N."/>
            <person name="Calvo S."/>
            <person name="Camarata J."/>
            <person name="Campo K."/>
            <person name="Chang J."/>
            <person name="Cheshatsang Y."/>
            <person name="Citroen M."/>
            <person name="Collymore A."/>
            <person name="Considine T."/>
            <person name="Cook A."/>
            <person name="Cooke P."/>
            <person name="Corum B."/>
            <person name="Cuomo C."/>
            <person name="David R."/>
            <person name="Dawoe T."/>
            <person name="Degray S."/>
            <person name="Dodge S."/>
            <person name="Dooley K."/>
            <person name="Dorje P."/>
            <person name="Dorjee K."/>
            <person name="Dorris L."/>
            <person name="Duffey N."/>
            <person name="Dupes A."/>
            <person name="Elkins T."/>
            <person name="Engels R."/>
            <person name="Erickson J."/>
            <person name="Farina A."/>
            <person name="Faro S."/>
            <person name="Ferreira P."/>
            <person name="Fischer H."/>
            <person name="Fitzgerald M."/>
            <person name="Foley K."/>
            <person name="Gage D."/>
            <person name="Galagan J."/>
            <person name="Gearin G."/>
            <person name="Gnerre S."/>
            <person name="Gnirke A."/>
            <person name="Goyette A."/>
            <person name="Graham J."/>
            <person name="Grandbois E."/>
            <person name="Gyaltsen K."/>
            <person name="Hafez N."/>
            <person name="Hagopian D."/>
            <person name="Hagos B."/>
            <person name="Hall J."/>
            <person name="Hatcher B."/>
            <person name="Heller A."/>
            <person name="Higgins H."/>
            <person name="Honan T."/>
            <person name="Horn A."/>
            <person name="Houde N."/>
            <person name="Hughes L."/>
            <person name="Hulme W."/>
            <person name="Husby E."/>
            <person name="Iliev I."/>
            <person name="Jaffe D."/>
            <person name="Jones C."/>
            <person name="Kamal M."/>
            <person name="Kamat A."/>
            <person name="Kamvysselis M."/>
            <person name="Karlsson E."/>
            <person name="Kells C."/>
            <person name="Kieu A."/>
            <person name="Kisner P."/>
            <person name="Kodira C."/>
            <person name="Kulbokas E."/>
            <person name="Labutti K."/>
            <person name="Lama D."/>
            <person name="Landers T."/>
            <person name="Leger J."/>
            <person name="Levine S."/>
            <person name="Lewis D."/>
            <person name="Lewis T."/>
            <person name="Lindblad-toh K."/>
            <person name="Liu X."/>
            <person name="Lokyitsang T."/>
            <person name="Lokyitsang Y."/>
            <person name="Lucien O."/>
            <person name="Lui A."/>
            <person name="Ma L.J."/>
            <person name="Mabbitt R."/>
            <person name="Macdonald J."/>
            <person name="Maclean C."/>
            <person name="Major J."/>
            <person name="Manning J."/>
            <person name="Marabella R."/>
            <person name="Maru K."/>
            <person name="Matthews C."/>
            <person name="Mauceli E."/>
            <person name="Mccarthy M."/>
            <person name="Mcdonough S."/>
            <person name="Mcghee T."/>
            <person name="Meldrim J."/>
            <person name="Meneus L."/>
            <person name="Mesirov J."/>
            <person name="Mihalev A."/>
            <person name="Mihova T."/>
            <person name="Mikkelsen T."/>
            <person name="Mlenga V."/>
            <person name="Moru K."/>
            <person name="Mozes J."/>
            <person name="Mulrain L."/>
            <person name="Munson G."/>
            <person name="Naylor J."/>
            <person name="Newes C."/>
            <person name="Nguyen C."/>
            <person name="Nguyen N."/>
            <person name="Nguyen T."/>
            <person name="Nicol R."/>
            <person name="Nielsen C."/>
            <person name="Nizzari M."/>
            <person name="Norbu C."/>
            <person name="Norbu N."/>
            <person name="O'donnell P."/>
            <person name="Okoawo O."/>
            <person name="O'leary S."/>
            <person name="Omotosho B."/>
            <person name="O'neill K."/>
            <person name="Osman S."/>
            <person name="Parker S."/>
            <person name="Perrin D."/>
            <person name="Phunkhang P."/>
            <person name="Piqani B."/>
            <person name="Purcell S."/>
            <person name="Rachupka T."/>
            <person name="Ramasamy U."/>
            <person name="Rameau R."/>
            <person name="Ray V."/>
            <person name="Raymond C."/>
            <person name="Retta R."/>
            <person name="Richardson S."/>
            <person name="Rise C."/>
            <person name="Rodriguez J."/>
            <person name="Rogers J."/>
            <person name="Rogov P."/>
            <person name="Rutman M."/>
            <person name="Schupbach R."/>
            <person name="Seaman C."/>
            <person name="Settipalli S."/>
            <person name="Sharpe T."/>
            <person name="Sheridan J."/>
            <person name="Sherpa N."/>
            <person name="Shi J."/>
            <person name="Smirnov S."/>
            <person name="Smith C."/>
            <person name="Sougnez C."/>
            <person name="Spencer B."/>
            <person name="Stalker J."/>
            <person name="Stange-thomann N."/>
            <person name="Stavropoulos S."/>
            <person name="Stetson K."/>
            <person name="Stone C."/>
            <person name="Stone S."/>
            <person name="Stubbs M."/>
            <person name="Talamas J."/>
            <person name="Tchuinga P."/>
            <person name="Tenzing P."/>
            <person name="Tesfaye S."/>
            <person name="Theodore J."/>
            <person name="Thoulutsang Y."/>
            <person name="Topham K."/>
            <person name="Towey S."/>
            <person name="Tsamla T."/>
            <person name="Tsomo N."/>
            <person name="Vallee D."/>
            <person name="Vassiliev H."/>
            <person name="Venkataraman V."/>
            <person name="Vinson J."/>
            <person name="Vo A."/>
            <person name="Wade C."/>
            <person name="Wang S."/>
            <person name="Wangchuk T."/>
            <person name="Wangdi T."/>
            <person name="Whittaker C."/>
            <person name="Wilkinson J."/>
            <person name="Wu Y."/>
            <person name="Wyman D."/>
            <person name="Yadav S."/>
            <person name="Yang S."/>
            <person name="Yang X."/>
            <person name="Yeager S."/>
            <person name="Yee E."/>
            <person name="Young G."/>
            <person name="Zainoun J."/>
            <person name="Zembeck L."/>
            <person name="Zimmer A."/>
            <person name="Zody M."/>
            <person name="Lander E."/>
        </authorList>
    </citation>
    <scope>NUCLEOTIDE SEQUENCE [LARGE SCALE GENOMIC DNA]</scope>
</reference>
<name>H2Y536_CIOSA</name>
<evidence type="ECO:0000313" key="1">
    <source>
        <dbReference type="Ensembl" id="ENSCSAVP00000000434.1"/>
    </source>
</evidence>
<dbReference type="Proteomes" id="UP000007875">
    <property type="component" value="Unassembled WGS sequence"/>
</dbReference>
<reference evidence="1" key="3">
    <citation type="submission" date="2025-09" db="UniProtKB">
        <authorList>
            <consortium name="Ensembl"/>
        </authorList>
    </citation>
    <scope>IDENTIFICATION</scope>
</reference>
<evidence type="ECO:0000313" key="2">
    <source>
        <dbReference type="Proteomes" id="UP000007875"/>
    </source>
</evidence>
<organism evidence="1 2">
    <name type="scientific">Ciona savignyi</name>
    <name type="common">Pacific transparent sea squirt</name>
    <dbReference type="NCBI Taxonomy" id="51511"/>
    <lineage>
        <taxon>Eukaryota</taxon>
        <taxon>Metazoa</taxon>
        <taxon>Chordata</taxon>
        <taxon>Tunicata</taxon>
        <taxon>Ascidiacea</taxon>
        <taxon>Phlebobranchia</taxon>
        <taxon>Cionidae</taxon>
        <taxon>Ciona</taxon>
    </lineage>
</organism>